<dbReference type="InterPro" id="IPR008207">
    <property type="entry name" value="Sig_transdc_His_kin_Hpt_dom"/>
</dbReference>
<keyword evidence="5" id="KW-1185">Reference proteome</keyword>
<dbReference type="Proteomes" id="UP001595692">
    <property type="component" value="Unassembled WGS sequence"/>
</dbReference>
<keyword evidence="1" id="KW-0902">Two-component regulatory system</keyword>
<organism evidence="4 5">
    <name type="scientific">Pseudaeromonas sharmana</name>
    <dbReference type="NCBI Taxonomy" id="328412"/>
    <lineage>
        <taxon>Bacteria</taxon>
        <taxon>Pseudomonadati</taxon>
        <taxon>Pseudomonadota</taxon>
        <taxon>Gammaproteobacteria</taxon>
        <taxon>Aeromonadales</taxon>
        <taxon>Aeromonadaceae</taxon>
        <taxon>Pseudaeromonas</taxon>
    </lineage>
</organism>
<dbReference type="SUPFAM" id="SSF47226">
    <property type="entry name" value="Histidine-containing phosphotransfer domain, HPT domain"/>
    <property type="match status" value="1"/>
</dbReference>
<accession>A0ABV8CNY9</accession>
<evidence type="ECO:0000313" key="5">
    <source>
        <dbReference type="Proteomes" id="UP001595692"/>
    </source>
</evidence>
<evidence type="ECO:0000313" key="4">
    <source>
        <dbReference type="EMBL" id="MFC3913890.1"/>
    </source>
</evidence>
<feature type="domain" description="HPt" evidence="3">
    <location>
        <begin position="29"/>
        <end position="126"/>
    </location>
</feature>
<proteinExistence type="predicted"/>
<evidence type="ECO:0000256" key="1">
    <source>
        <dbReference type="ARBA" id="ARBA00023012"/>
    </source>
</evidence>
<sequence>MSISSLSDIRSPRGFHLDREHLLNLVASDRELVKTLLTTYLTASGSEVSTLLQAITTDDVEVTARYAHKIRGSLRYLGARRIEAMLCDVETAARAYDLQTLRTHYRPIESDYRQLELEIRHWLTEL</sequence>
<dbReference type="PROSITE" id="PS50894">
    <property type="entry name" value="HPT"/>
    <property type="match status" value="1"/>
</dbReference>
<keyword evidence="2" id="KW-0597">Phosphoprotein</keyword>
<feature type="modified residue" description="Phosphohistidine" evidence="2">
    <location>
        <position position="68"/>
    </location>
</feature>
<reference evidence="5" key="1">
    <citation type="journal article" date="2019" name="Int. J. Syst. Evol. Microbiol.">
        <title>The Global Catalogue of Microorganisms (GCM) 10K type strain sequencing project: providing services to taxonomists for standard genome sequencing and annotation.</title>
        <authorList>
            <consortium name="The Broad Institute Genomics Platform"/>
            <consortium name="The Broad Institute Genome Sequencing Center for Infectious Disease"/>
            <person name="Wu L."/>
            <person name="Ma J."/>
        </authorList>
    </citation>
    <scope>NUCLEOTIDE SEQUENCE [LARGE SCALE GENOMIC DNA]</scope>
    <source>
        <strain evidence="5">CCUG 54939</strain>
    </source>
</reference>
<comment type="caution">
    <text evidence="4">The sequence shown here is derived from an EMBL/GenBank/DDBJ whole genome shotgun (WGS) entry which is preliminary data.</text>
</comment>
<dbReference type="InterPro" id="IPR036641">
    <property type="entry name" value="HPT_dom_sf"/>
</dbReference>
<dbReference type="Gene3D" id="1.20.120.160">
    <property type="entry name" value="HPT domain"/>
    <property type="match status" value="1"/>
</dbReference>
<evidence type="ECO:0000259" key="3">
    <source>
        <dbReference type="PROSITE" id="PS50894"/>
    </source>
</evidence>
<protein>
    <submittedName>
        <fullName evidence="4">Hpt domain-containing protein</fullName>
    </submittedName>
</protein>
<dbReference type="Pfam" id="PF01627">
    <property type="entry name" value="Hpt"/>
    <property type="match status" value="1"/>
</dbReference>
<name>A0ABV8CNY9_9GAMM</name>
<gene>
    <name evidence="4" type="ORF">ACFOSS_10485</name>
</gene>
<dbReference type="RefSeq" id="WP_377152304.1">
    <property type="nucleotide sequence ID" value="NZ_JBHSAF010000014.1"/>
</dbReference>
<dbReference type="EMBL" id="JBHSAF010000014">
    <property type="protein sequence ID" value="MFC3913890.1"/>
    <property type="molecule type" value="Genomic_DNA"/>
</dbReference>
<evidence type="ECO:0000256" key="2">
    <source>
        <dbReference type="PROSITE-ProRule" id="PRU00110"/>
    </source>
</evidence>